<proteinExistence type="predicted"/>
<keyword evidence="2" id="KW-0145">Chemotaxis</keyword>
<evidence type="ECO:0000256" key="3">
    <source>
        <dbReference type="ARBA" id="ARBA00022553"/>
    </source>
</evidence>
<dbReference type="SUPFAM" id="SSF103039">
    <property type="entry name" value="CheC-like"/>
    <property type="match status" value="1"/>
</dbReference>
<dbReference type="PANTHER" id="PTHR44591">
    <property type="entry name" value="STRESS RESPONSE REGULATOR PROTEIN 1"/>
    <property type="match status" value="1"/>
</dbReference>
<dbReference type="InterPro" id="IPR028976">
    <property type="entry name" value="CheC-like_sf"/>
</dbReference>
<dbReference type="SMART" id="SM00448">
    <property type="entry name" value="REC"/>
    <property type="match status" value="1"/>
</dbReference>
<evidence type="ECO:0000313" key="7">
    <source>
        <dbReference type="EMBL" id="APC40190.1"/>
    </source>
</evidence>
<protein>
    <recommendedName>
        <fullName evidence="1">Stage 0 sporulation protein A homolog</fullName>
    </recommendedName>
</protein>
<dbReference type="CDD" id="cd17906">
    <property type="entry name" value="CheX"/>
    <property type="match status" value="1"/>
</dbReference>
<keyword evidence="8" id="KW-1185">Reference proteome</keyword>
<feature type="modified residue" description="4-aspartylphosphate" evidence="5">
    <location>
        <position position="55"/>
    </location>
</feature>
<dbReference type="Proteomes" id="UP000182569">
    <property type="component" value="Chromosome"/>
</dbReference>
<accession>A0A1J0GH14</accession>
<dbReference type="Gene3D" id="3.40.50.2300">
    <property type="match status" value="1"/>
</dbReference>
<evidence type="ECO:0000256" key="1">
    <source>
        <dbReference type="ARBA" id="ARBA00018672"/>
    </source>
</evidence>
<dbReference type="STRING" id="1552.A7L45_08980"/>
<feature type="domain" description="Response regulatory" evidence="6">
    <location>
        <begin position="5"/>
        <end position="120"/>
    </location>
</feature>
<dbReference type="AlphaFoldDB" id="A0A1J0GH14"/>
<dbReference type="GO" id="GO:0000160">
    <property type="term" value="P:phosphorelay signal transduction system"/>
    <property type="evidence" value="ECO:0007669"/>
    <property type="project" value="InterPro"/>
</dbReference>
<dbReference type="PROSITE" id="PS50110">
    <property type="entry name" value="RESPONSE_REGULATORY"/>
    <property type="match status" value="1"/>
</dbReference>
<dbReference type="Gene3D" id="3.40.1550.10">
    <property type="entry name" value="CheC-like"/>
    <property type="match status" value="1"/>
</dbReference>
<dbReference type="InterPro" id="IPR001789">
    <property type="entry name" value="Sig_transdc_resp-reg_receiver"/>
</dbReference>
<dbReference type="InterPro" id="IPR028051">
    <property type="entry name" value="CheX-like_dom"/>
</dbReference>
<dbReference type="EMBL" id="CP015756">
    <property type="protein sequence ID" value="APC40190.1"/>
    <property type="molecule type" value="Genomic_DNA"/>
</dbReference>
<evidence type="ECO:0000259" key="6">
    <source>
        <dbReference type="PROSITE" id="PS50110"/>
    </source>
</evidence>
<evidence type="ECO:0000256" key="4">
    <source>
        <dbReference type="ARBA" id="ARBA00024867"/>
    </source>
</evidence>
<dbReference type="KEGG" id="ceu:A7L45_08980"/>
<dbReference type="GO" id="GO:0006935">
    <property type="term" value="P:chemotaxis"/>
    <property type="evidence" value="ECO:0007669"/>
    <property type="project" value="UniProtKB-KW"/>
</dbReference>
<dbReference type="Pfam" id="PF13690">
    <property type="entry name" value="CheX"/>
    <property type="match status" value="1"/>
</dbReference>
<dbReference type="PANTHER" id="PTHR44591:SF23">
    <property type="entry name" value="CHEY SUBFAMILY"/>
    <property type="match status" value="1"/>
</dbReference>
<gene>
    <name evidence="7" type="ORF">A7L45_08980</name>
</gene>
<name>A0A1J0GH14_9CLOT</name>
<evidence type="ECO:0000256" key="2">
    <source>
        <dbReference type="ARBA" id="ARBA00022500"/>
    </source>
</evidence>
<dbReference type="OrthoDB" id="9779069at2"/>
<reference evidence="8" key="1">
    <citation type="journal article" date="2016" name="Front. Microbiol.">
        <title>Complete Genome Sequence of Clostridium estertheticum DSM 8809, a Microbe Identified in Spoiled Vacuum Packed Beef.</title>
        <authorList>
            <person name="Yu Z."/>
            <person name="Gunn L."/>
            <person name="Brennan E."/>
            <person name="Reid R."/>
            <person name="Wall P.G."/>
            <person name="Gaora O.P."/>
            <person name="Hurley D."/>
            <person name="Bolton D."/>
            <person name="Fanning S."/>
        </authorList>
    </citation>
    <scope>NUCLEOTIDE SEQUENCE [LARGE SCALE GENOMIC DNA]</scope>
    <source>
        <strain evidence="8">DSM 8809</strain>
    </source>
</reference>
<sequence length="291" mass="32432">MKDVKVLIVDDSPFQIALLTDVLTESGFDVVGEAKSLEEVIEEVTRVRPDLVTMDMTLPGTDGFECTRAIHKIDKDIKVIIVSSMMDDELVRKAKKTHVCGYIQKPVDSEELSLLINRVMADEELYLELEKLYSDVFKEALLNIFNKLTKTVPEITDESNDNIAIHSEGISIVMGITGKYSGRLILDMAYETAKSLATMLLKRDPKSSEELLNIMSEIANMFAGNACSMINKKNKLFGLRVAPPTIFHGESINISKAELENTFSAIVKSQFGNLTINIGFNRGEGEWMSII</sequence>
<organism evidence="7 8">
    <name type="scientific">Clostridium estertheticum subsp. estertheticum</name>
    <dbReference type="NCBI Taxonomy" id="1552"/>
    <lineage>
        <taxon>Bacteria</taxon>
        <taxon>Bacillati</taxon>
        <taxon>Bacillota</taxon>
        <taxon>Clostridia</taxon>
        <taxon>Eubacteriales</taxon>
        <taxon>Clostridiaceae</taxon>
        <taxon>Clostridium</taxon>
    </lineage>
</organism>
<dbReference type="Pfam" id="PF00072">
    <property type="entry name" value="Response_reg"/>
    <property type="match status" value="1"/>
</dbReference>
<dbReference type="SUPFAM" id="SSF52172">
    <property type="entry name" value="CheY-like"/>
    <property type="match status" value="1"/>
</dbReference>
<evidence type="ECO:0000256" key="5">
    <source>
        <dbReference type="PROSITE-ProRule" id="PRU00169"/>
    </source>
</evidence>
<dbReference type="InterPro" id="IPR050595">
    <property type="entry name" value="Bact_response_regulator"/>
</dbReference>
<dbReference type="RefSeq" id="WP_071612481.1">
    <property type="nucleotide sequence ID" value="NZ_CP015756.1"/>
</dbReference>
<evidence type="ECO:0000313" key="8">
    <source>
        <dbReference type="Proteomes" id="UP000182569"/>
    </source>
</evidence>
<dbReference type="InterPro" id="IPR011006">
    <property type="entry name" value="CheY-like_superfamily"/>
</dbReference>
<keyword evidence="3 5" id="KW-0597">Phosphoprotein</keyword>
<comment type="function">
    <text evidence="4">May play the central regulatory role in sporulation. It may be an element of the effector pathway responsible for the activation of sporulation genes in response to nutritional stress. Spo0A may act in concert with spo0H (a sigma factor) to control the expression of some genes that are critical to the sporulation process.</text>
</comment>